<gene>
    <name evidence="5" type="ORF">C6P46_001981</name>
</gene>
<keyword evidence="3" id="KW-0539">Nucleus</keyword>
<accession>A0A9P7B1Z0</accession>
<evidence type="ECO:0000256" key="3">
    <source>
        <dbReference type="ARBA" id="ARBA00023242"/>
    </source>
</evidence>
<comment type="caution">
    <text evidence="5">The sequence shown here is derived from an EMBL/GenBank/DDBJ whole genome shotgun (WGS) entry which is preliminary data.</text>
</comment>
<reference evidence="5 6" key="1">
    <citation type="submission" date="2020-11" db="EMBL/GenBank/DDBJ databases">
        <title>Kefir isolates.</title>
        <authorList>
            <person name="Marcisauskas S."/>
            <person name="Kim Y."/>
            <person name="Blasche S."/>
        </authorList>
    </citation>
    <scope>NUCLEOTIDE SEQUENCE [LARGE SCALE GENOMIC DNA]</scope>
    <source>
        <strain evidence="5 6">KR</strain>
    </source>
</reference>
<feature type="compositionally biased region" description="Polar residues" evidence="4">
    <location>
        <begin position="530"/>
        <end position="559"/>
    </location>
</feature>
<dbReference type="OrthoDB" id="10260285at2759"/>
<dbReference type="PANTHER" id="PTHR23188">
    <property type="entry name" value="RNA POLYMERASE II-ASSOCIATED FACTOR 1 HOMOLOG"/>
    <property type="match status" value="1"/>
</dbReference>
<evidence type="ECO:0008006" key="7">
    <source>
        <dbReference type="Google" id="ProtNLM"/>
    </source>
</evidence>
<feature type="compositionally biased region" description="Low complexity" evidence="4">
    <location>
        <begin position="489"/>
        <end position="529"/>
    </location>
</feature>
<dbReference type="AlphaFoldDB" id="A0A9P7B1Z0"/>
<comment type="subcellular location">
    <subcellularLocation>
        <location evidence="1">Nucleus</location>
    </subcellularLocation>
</comment>
<keyword evidence="6" id="KW-1185">Reference proteome</keyword>
<protein>
    <recommendedName>
        <fullName evidence="7">RNA polymerase II-associated protein</fullName>
    </recommendedName>
</protein>
<feature type="region of interest" description="Disordered" evidence="4">
    <location>
        <begin position="431"/>
        <end position="461"/>
    </location>
</feature>
<evidence type="ECO:0000313" key="6">
    <source>
        <dbReference type="Proteomes" id="UP000777482"/>
    </source>
</evidence>
<feature type="region of interest" description="Disordered" evidence="4">
    <location>
        <begin position="476"/>
        <end position="559"/>
    </location>
</feature>
<comment type="similarity">
    <text evidence="2">Belongs to the PAF1 family.</text>
</comment>
<evidence type="ECO:0000313" key="5">
    <source>
        <dbReference type="EMBL" id="KAG0654086.1"/>
    </source>
</evidence>
<proteinExistence type="inferred from homology"/>
<dbReference type="Pfam" id="PF03985">
    <property type="entry name" value="Paf1"/>
    <property type="match status" value="1"/>
</dbReference>
<evidence type="ECO:0000256" key="2">
    <source>
        <dbReference type="ARBA" id="ARBA00007560"/>
    </source>
</evidence>
<dbReference type="EMBL" id="PUHQ01000162">
    <property type="protein sequence ID" value="KAG0654086.1"/>
    <property type="molecule type" value="Genomic_DNA"/>
</dbReference>
<dbReference type="GO" id="GO:0003682">
    <property type="term" value="F:chromatin binding"/>
    <property type="evidence" value="ECO:0007669"/>
    <property type="project" value="TreeGrafter"/>
</dbReference>
<dbReference type="GO" id="GO:0000993">
    <property type="term" value="F:RNA polymerase II complex binding"/>
    <property type="evidence" value="ECO:0007669"/>
    <property type="project" value="TreeGrafter"/>
</dbReference>
<dbReference type="InterPro" id="IPR007133">
    <property type="entry name" value="RNA_pol_II-assoc_Paf1"/>
</dbReference>
<organism evidence="5 6">
    <name type="scientific">Rhodotorula mucilaginosa</name>
    <name type="common">Yeast</name>
    <name type="synonym">Rhodotorula rubra</name>
    <dbReference type="NCBI Taxonomy" id="5537"/>
    <lineage>
        <taxon>Eukaryota</taxon>
        <taxon>Fungi</taxon>
        <taxon>Dikarya</taxon>
        <taxon>Basidiomycota</taxon>
        <taxon>Pucciniomycotina</taxon>
        <taxon>Microbotryomycetes</taxon>
        <taxon>Sporidiobolales</taxon>
        <taxon>Sporidiobolaceae</taxon>
        <taxon>Rhodotorula</taxon>
    </lineage>
</organism>
<evidence type="ECO:0000256" key="4">
    <source>
        <dbReference type="SAM" id="MobiDB-lite"/>
    </source>
</evidence>
<dbReference type="GO" id="GO:0016593">
    <property type="term" value="C:Cdc73/Paf1 complex"/>
    <property type="evidence" value="ECO:0007669"/>
    <property type="project" value="InterPro"/>
</dbReference>
<dbReference type="Proteomes" id="UP000777482">
    <property type="component" value="Unassembled WGS sequence"/>
</dbReference>
<name>A0A9P7B1Z0_RHOMI</name>
<evidence type="ECO:0000256" key="1">
    <source>
        <dbReference type="ARBA" id="ARBA00004123"/>
    </source>
</evidence>
<dbReference type="PANTHER" id="PTHR23188:SF12">
    <property type="entry name" value="RNA POLYMERASE II-ASSOCIATED FACTOR 1 HOMOLOG"/>
    <property type="match status" value="1"/>
</dbReference>
<dbReference type="GO" id="GO:0006368">
    <property type="term" value="P:transcription elongation by RNA polymerase II"/>
    <property type="evidence" value="ECO:0007669"/>
    <property type="project" value="InterPro"/>
</dbReference>
<sequence>MSSQKSSKADLLVRVRYQNPLPAPPFPPKLLHIPTTPLRYATYDFLAPIQGERELPMILDAELGMPLELGKTAPGAPSMGGDYWLGNRSAIAPPPPPKGNEDANIADEDAFLLEDPTAAATSAAAGSGPGTPGRANVVDVSKKVDVSWLRKTEYLSSEAGNMRHALQNLNGNAKPAPAELDPLDRDGRAAAIAATFDAAHIPLSELRHPTKRGVTAVESFDLLPDDDLWANEYDLVRFGEDPSSIATNEPPRLGPDPRLPRAIFRDLTEVLPEGQGRVAYYLPINDDTALSYTEKRYSAEETLEDEAFEFRWVRDYEIAGMRQLTQEFVFSFDAGEEATAGEAKVKPITTAGRQRGAYYTPIDTAKQLRKRRLRRGEDPRVLPAPIDPETGMPEEAFWDGINLKLVAPEKSFPPEELARWRAFKEQVSAPLPRPVQETAAAKRDGEEVDVGESAAANGTAEGQATVVEEAMQALEGGAQAASGEKDNHGQSYSYSGSGSNSQGNHYCSRDYGNGSNSYHYSNSDGSYYYANSNGSTYHNNGSGGATYTSSKGSGWTTKK</sequence>